<reference evidence="4 5" key="1">
    <citation type="submission" date="2020-08" db="EMBL/GenBank/DDBJ databases">
        <title>A Genomic Blueprint of the Chicken Gut Microbiome.</title>
        <authorList>
            <person name="Gilroy R."/>
            <person name="Ravi A."/>
            <person name="Getino M."/>
            <person name="Pursley I."/>
            <person name="Horton D.L."/>
            <person name="Alikhan N.-F."/>
            <person name="Baker D."/>
            <person name="Gharbi K."/>
            <person name="Hall N."/>
            <person name="Watson M."/>
            <person name="Adriaenssens E.M."/>
            <person name="Foster-Nyarko E."/>
            <person name="Jarju S."/>
            <person name="Secka A."/>
            <person name="Antonio M."/>
            <person name="Oren A."/>
            <person name="Chaudhuri R."/>
            <person name="La Ragione R.M."/>
            <person name="Hildebrand F."/>
            <person name="Pallen M.J."/>
        </authorList>
    </citation>
    <scope>NUCLEOTIDE SEQUENCE [LARGE SCALE GENOMIC DNA]</scope>
    <source>
        <strain evidence="4 5">Re1</strain>
    </source>
</reference>
<feature type="domain" description="DUF8094" evidence="3">
    <location>
        <begin position="324"/>
        <end position="621"/>
    </location>
</feature>
<comment type="caution">
    <text evidence="4">The sequence shown here is derived from an EMBL/GenBank/DDBJ whole genome shotgun (WGS) entry which is preliminary data.</text>
</comment>
<feature type="transmembrane region" description="Helical" evidence="2">
    <location>
        <begin position="176"/>
        <end position="198"/>
    </location>
</feature>
<accession>A0ABR8W6J9</accession>
<keyword evidence="2" id="KW-0812">Transmembrane</keyword>
<dbReference type="GO" id="GO:0016740">
    <property type="term" value="F:transferase activity"/>
    <property type="evidence" value="ECO:0007669"/>
    <property type="project" value="UniProtKB-KW"/>
</dbReference>
<gene>
    <name evidence="4" type="ORF">H9633_10080</name>
</gene>
<feature type="compositionally biased region" description="Low complexity" evidence="1">
    <location>
        <begin position="235"/>
        <end position="247"/>
    </location>
</feature>
<proteinExistence type="predicted"/>
<dbReference type="RefSeq" id="WP_191713067.1">
    <property type="nucleotide sequence ID" value="NZ_JACSPX010000002.1"/>
</dbReference>
<dbReference type="EMBL" id="JACSPX010000002">
    <property type="protein sequence ID" value="MBD8012644.1"/>
    <property type="molecule type" value="Genomic_DNA"/>
</dbReference>
<feature type="transmembrane region" description="Helical" evidence="2">
    <location>
        <begin position="277"/>
        <end position="299"/>
    </location>
</feature>
<feature type="region of interest" description="Disordered" evidence="1">
    <location>
        <begin position="95"/>
        <end position="123"/>
    </location>
</feature>
<name>A0ABR8W6J9_9MICO</name>
<evidence type="ECO:0000259" key="3">
    <source>
        <dbReference type="Pfam" id="PF26366"/>
    </source>
</evidence>
<keyword evidence="2" id="KW-0472">Membrane</keyword>
<evidence type="ECO:0000313" key="4">
    <source>
        <dbReference type="EMBL" id="MBD8012644.1"/>
    </source>
</evidence>
<evidence type="ECO:0000256" key="2">
    <source>
        <dbReference type="SAM" id="Phobius"/>
    </source>
</evidence>
<sequence length="627" mass="66736">MRFVWAVVAFVLATVLIGAGIAQRTIFMGPTEQTMELSADEAQPYVLVDAEVLNAHPGLQTLLVRGEGQIFVAYARTGDAEAWLSDTSYTKVTLGKGDEPVSETVDAQQAPAGGGETSGRNPAGSDLWLDSFVEDDYLVTEMQLTPGHSVLIARDGVEPAPEDIAVSWALDTRTPLAGPLMTAGGVLLLAGLVLYILAIRHQRRGRGPLRKGPGPLPETQPIEMQSAPRREAIEAGDGTAADPDGAAIGRTDPPAPTSEGEEQSSGRAPRTALRRRLALGLPALTLTAVLATGCSAESWPEFGAQTPTPTPTPTVVTPEDQKPPVVTKKQGQRIVSEITEVVQQADAELDIARAETRLAGAVLEGRRTEYALRAKIAERTEPLTAPRDKVKIVLPEATDSWPRAVLALTVSEKDDTAAPVLLTMTQDDPWSNYRITEMADMPAAAEFPDVAPAWLGTTRIPAESPFLALAPEQLAEAFSDFVDSGDKSEFAGRFDATAEKLAQSIRDSRTAILTGLKEKKADTTSSVAFDMTAPEETPLSLATLGSGAVVAVRVDDTETITPTSSDAVIRIGENQEASVLTGVKESAKGFTTTYGIQLFFSVPAQGSKEQIRLLAYHQDLLSVKVNK</sequence>
<evidence type="ECO:0000256" key="1">
    <source>
        <dbReference type="SAM" id="MobiDB-lite"/>
    </source>
</evidence>
<organism evidence="4 5">
    <name type="scientific">Microbacterium commune</name>
    <dbReference type="NCBI Taxonomy" id="2762219"/>
    <lineage>
        <taxon>Bacteria</taxon>
        <taxon>Bacillati</taxon>
        <taxon>Actinomycetota</taxon>
        <taxon>Actinomycetes</taxon>
        <taxon>Micrococcales</taxon>
        <taxon>Microbacteriaceae</taxon>
        <taxon>Microbacterium</taxon>
    </lineage>
</organism>
<dbReference type="Proteomes" id="UP000611521">
    <property type="component" value="Unassembled WGS sequence"/>
</dbReference>
<protein>
    <submittedName>
        <fullName evidence="4">Glycosyl transferase</fullName>
    </submittedName>
</protein>
<feature type="region of interest" description="Disordered" evidence="1">
    <location>
        <begin position="206"/>
        <end position="270"/>
    </location>
</feature>
<dbReference type="InterPro" id="IPR058407">
    <property type="entry name" value="DUF8094"/>
</dbReference>
<keyword evidence="5" id="KW-1185">Reference proteome</keyword>
<feature type="region of interest" description="Disordered" evidence="1">
    <location>
        <begin position="300"/>
        <end position="324"/>
    </location>
</feature>
<evidence type="ECO:0000313" key="5">
    <source>
        <dbReference type="Proteomes" id="UP000611521"/>
    </source>
</evidence>
<dbReference type="Pfam" id="PF26366">
    <property type="entry name" value="DUF8094"/>
    <property type="match status" value="1"/>
</dbReference>
<keyword evidence="2" id="KW-1133">Transmembrane helix</keyword>
<keyword evidence="4" id="KW-0808">Transferase</keyword>